<evidence type="ECO:0000313" key="3">
    <source>
        <dbReference type="Proteomes" id="UP000282731"/>
    </source>
</evidence>
<feature type="compositionally biased region" description="Gly residues" evidence="1">
    <location>
        <begin position="117"/>
        <end position="127"/>
    </location>
</feature>
<organism evidence="2 3">
    <name type="scientific">Brevibacterium aurantiacum</name>
    <dbReference type="NCBI Taxonomy" id="273384"/>
    <lineage>
        <taxon>Bacteria</taxon>
        <taxon>Bacillati</taxon>
        <taxon>Actinomycetota</taxon>
        <taxon>Actinomycetes</taxon>
        <taxon>Micrococcales</taxon>
        <taxon>Brevibacteriaceae</taxon>
        <taxon>Brevibacterium</taxon>
    </lineage>
</organism>
<accession>A0A3Q9NX08</accession>
<dbReference type="GeneID" id="60905859"/>
<protein>
    <submittedName>
        <fullName evidence="2">DUF3499 domain-containing protein</fullName>
    </submittedName>
</protein>
<feature type="region of interest" description="Disordered" evidence="1">
    <location>
        <begin position="114"/>
        <end position="168"/>
    </location>
</feature>
<dbReference type="RefSeq" id="WP_081448629.1">
    <property type="nucleotide sequence ID" value="NZ_AAGP01000035.1"/>
</dbReference>
<dbReference type="Pfam" id="PF12005">
    <property type="entry name" value="DUF3499"/>
    <property type="match status" value="1"/>
</dbReference>
<evidence type="ECO:0000256" key="1">
    <source>
        <dbReference type="SAM" id="MobiDB-lite"/>
    </source>
</evidence>
<name>A0A3Q9NX08_BREAU</name>
<reference evidence="2 3" key="2">
    <citation type="submission" date="2019-01" db="EMBL/GenBank/DDBJ databases">
        <title>Comparative genomic analysis of Brevibacterium aurantiacum sheds light on its evolution and its adaptation to smear-ripened cheeses.</title>
        <authorList>
            <person name="Moineau S."/>
        </authorList>
    </citation>
    <scope>NUCLEOTIDE SEQUENCE [LARGE SCALE GENOMIC DNA]</scope>
    <source>
        <strain evidence="2 3">SMQ-1420</strain>
    </source>
</reference>
<reference evidence="2 3" key="1">
    <citation type="submission" date="2017-12" db="EMBL/GenBank/DDBJ databases">
        <authorList>
            <person name="Levesque S."/>
        </authorList>
    </citation>
    <scope>NUCLEOTIDE SEQUENCE [LARGE SCALE GENOMIC DNA]</scope>
    <source>
        <strain evidence="2 3">SMQ-1420</strain>
    </source>
</reference>
<dbReference type="InterPro" id="IPR021888">
    <property type="entry name" value="DUF3499"/>
</dbReference>
<feature type="compositionally biased region" description="Low complexity" evidence="1">
    <location>
        <begin position="128"/>
        <end position="146"/>
    </location>
</feature>
<dbReference type="AlphaFoldDB" id="A0A3Q9NX08"/>
<dbReference type="Proteomes" id="UP000282731">
    <property type="component" value="Chromosome"/>
</dbReference>
<dbReference type="EMBL" id="CP025334">
    <property type="protein sequence ID" value="AZT96901.1"/>
    <property type="molecule type" value="Genomic_DNA"/>
</dbReference>
<proteinExistence type="predicted"/>
<gene>
    <name evidence="2" type="ORF">CXR27_07705</name>
</gene>
<sequence length="168" mass="17542">MSQYCTDHTALAVGDRRCSRVKWWTVSAVRLCSKVSCSRSATATMTYVHADACVVIGPLSRRSEPGAHDLCADHAAKLTPPVDWQLIRIGGEQAPPERTRDDLLAIADAVREAAGRPGNGARTGGGATASSSDSSSTSSTGSPAGSESRNDGSVQGRKHGHLRIIGDS</sequence>
<evidence type="ECO:0000313" key="2">
    <source>
        <dbReference type="EMBL" id="AZT96901.1"/>
    </source>
</evidence>